<dbReference type="Proteomes" id="UP000003779">
    <property type="component" value="Chromosome"/>
</dbReference>
<organism evidence="2 3">
    <name type="scientific">Nocardiopsis alba (strain ATCC BAA-2165 / BE74)</name>
    <dbReference type="NCBI Taxonomy" id="1205910"/>
    <lineage>
        <taxon>Bacteria</taxon>
        <taxon>Bacillati</taxon>
        <taxon>Actinomycetota</taxon>
        <taxon>Actinomycetes</taxon>
        <taxon>Streptosporangiales</taxon>
        <taxon>Nocardiopsidaceae</taxon>
        <taxon>Nocardiopsis</taxon>
    </lineage>
</organism>
<reference evidence="3" key="2">
    <citation type="submission" date="2012-08" db="EMBL/GenBank/DDBJ databases">
        <title>Whole-genome sequence of Nocardiopsis alba strain ATCC BAA-2165 associated with honeybees.</title>
        <authorList>
            <person name="Qiao J."/>
            <person name="Chen L."/>
            <person name="Li Y."/>
            <person name="Wang J."/>
            <person name="Zhang W."/>
            <person name="Chen S."/>
        </authorList>
    </citation>
    <scope>NUCLEOTIDE SEQUENCE [LARGE SCALE GENOMIC DNA]</scope>
    <source>
        <strain evidence="3">ATCC BAA-2165 / BE74</strain>
    </source>
</reference>
<dbReference type="EMBL" id="CP003788">
    <property type="protein sequence ID" value="AFR10299.1"/>
    <property type="molecule type" value="Genomic_DNA"/>
</dbReference>
<dbReference type="PATRIC" id="fig|1205910.3.peg.1059"/>
<reference evidence="2 3" key="1">
    <citation type="journal article" date="2012" name="J. Bacteriol.">
        <title>Whole-Genome Sequence of Nocardiopsis alba Strain ATCC BAA-2165, Associated with Honeybees.</title>
        <authorList>
            <person name="Qiao J."/>
            <person name="Chen L."/>
            <person name="Li Y."/>
            <person name="Wang J."/>
            <person name="Zhang W."/>
            <person name="Chen S."/>
        </authorList>
    </citation>
    <scope>NUCLEOTIDE SEQUENCE [LARGE SCALE GENOMIC DNA]</scope>
    <source>
        <strain evidence="3">ATCC BAA-2165 / BE74</strain>
    </source>
</reference>
<protein>
    <submittedName>
        <fullName evidence="2">Uncharacterized protein</fullName>
    </submittedName>
</protein>
<dbReference type="HOGENOM" id="CLU_3346448_0_0_11"/>
<feature type="compositionally biased region" description="Low complexity" evidence="1">
    <location>
        <begin position="1"/>
        <end position="11"/>
    </location>
</feature>
<dbReference type="AlphaFoldDB" id="J7LHB2"/>
<name>J7LHB2_NOCAA</name>
<evidence type="ECO:0000256" key="1">
    <source>
        <dbReference type="SAM" id="MobiDB-lite"/>
    </source>
</evidence>
<accession>J7LHB2</accession>
<gene>
    <name evidence="2" type="ordered locus">B005_1113</name>
</gene>
<sequence>MWPTSPTSGTTRTRRGISRRALIGGEETVSSWRPFPR</sequence>
<evidence type="ECO:0000313" key="2">
    <source>
        <dbReference type="EMBL" id="AFR10299.1"/>
    </source>
</evidence>
<proteinExistence type="predicted"/>
<feature type="region of interest" description="Disordered" evidence="1">
    <location>
        <begin position="1"/>
        <end position="37"/>
    </location>
</feature>
<evidence type="ECO:0000313" key="3">
    <source>
        <dbReference type="Proteomes" id="UP000003779"/>
    </source>
</evidence>
<dbReference type="KEGG" id="nal:B005_1113"/>